<evidence type="ECO:0000313" key="2">
    <source>
        <dbReference type="EMBL" id="SHG35791.1"/>
    </source>
</evidence>
<dbReference type="RefSeq" id="WP_073370125.1">
    <property type="nucleotide sequence ID" value="NZ_FQWB01000003.1"/>
</dbReference>
<dbReference type="PANTHER" id="PTHR43685:SF11">
    <property type="entry name" value="GLYCOSYLTRANSFERASE TAGX-RELATED"/>
    <property type="match status" value="1"/>
</dbReference>
<gene>
    <name evidence="2" type="ORF">SAMN05443549_103380</name>
</gene>
<proteinExistence type="predicted"/>
<dbReference type="EMBL" id="FQWB01000003">
    <property type="protein sequence ID" value="SHG35791.1"/>
    <property type="molecule type" value="Genomic_DNA"/>
</dbReference>
<keyword evidence="2" id="KW-0808">Transferase</keyword>
<accession>A0A1M5J5K5</accession>
<name>A0A1M5J5K5_9FLAO</name>
<dbReference type="InterPro" id="IPR001173">
    <property type="entry name" value="Glyco_trans_2-like"/>
</dbReference>
<feature type="domain" description="Glycosyltransferase 2-like" evidence="1">
    <location>
        <begin position="8"/>
        <end position="112"/>
    </location>
</feature>
<dbReference type="OrthoDB" id="396512at2"/>
<dbReference type="STRING" id="468056.SAMN05443549_103380"/>
<dbReference type="SUPFAM" id="SSF53448">
    <property type="entry name" value="Nucleotide-diphospho-sugar transferases"/>
    <property type="match status" value="1"/>
</dbReference>
<evidence type="ECO:0000313" key="3">
    <source>
        <dbReference type="Proteomes" id="UP000184516"/>
    </source>
</evidence>
<dbReference type="Gene3D" id="3.90.550.10">
    <property type="entry name" value="Spore Coat Polysaccharide Biosynthesis Protein SpsA, Chain A"/>
    <property type="match status" value="1"/>
</dbReference>
<protein>
    <submittedName>
        <fullName evidence="2">Glycosyltransferase involved in cell wall bisynthesis</fullName>
    </submittedName>
</protein>
<dbReference type="InterPro" id="IPR050834">
    <property type="entry name" value="Glycosyltransf_2"/>
</dbReference>
<dbReference type="Pfam" id="PF00535">
    <property type="entry name" value="Glycos_transf_2"/>
    <property type="match status" value="1"/>
</dbReference>
<keyword evidence="3" id="KW-1185">Reference proteome</keyword>
<dbReference type="Proteomes" id="UP000184516">
    <property type="component" value="Unassembled WGS sequence"/>
</dbReference>
<dbReference type="GO" id="GO:0016740">
    <property type="term" value="F:transferase activity"/>
    <property type="evidence" value="ECO:0007669"/>
    <property type="project" value="UniProtKB-KW"/>
</dbReference>
<dbReference type="InterPro" id="IPR029044">
    <property type="entry name" value="Nucleotide-diphossugar_trans"/>
</dbReference>
<dbReference type="PANTHER" id="PTHR43685">
    <property type="entry name" value="GLYCOSYLTRANSFERASE"/>
    <property type="match status" value="1"/>
</dbReference>
<organism evidence="2 3">
    <name type="scientific">Flavobacterium fluvii</name>
    <dbReference type="NCBI Taxonomy" id="468056"/>
    <lineage>
        <taxon>Bacteria</taxon>
        <taxon>Pseudomonadati</taxon>
        <taxon>Bacteroidota</taxon>
        <taxon>Flavobacteriia</taxon>
        <taxon>Flavobacteriales</taxon>
        <taxon>Flavobacteriaceae</taxon>
        <taxon>Flavobacterium</taxon>
    </lineage>
</organism>
<sequence>MQKSDLVTVICSCYNHARFVSESIESVLNQSHTNIQLIIIDDCSTDDSVAVIEKFLSQFPQILFIKNETNLGITKSFNNAIRFAKGDYILDLSADDVLLPNCIGIQLETFYTSKMEDLAIVFGNAELIAENGVHNSYFFDVDANYKTITKIPVGDIYSTIISTQTIICSVSAMIKKSYFDILKGYDESLSYEDFDFWIRIARHYNIDFVDAVLVKKRIVSTSLHSSFSIPKNINGFSTYLILKKAFFLNRNKKENRILSKRVNNEIKFALKTRNFPLAYRNILLRIKVGLKSL</sequence>
<evidence type="ECO:0000259" key="1">
    <source>
        <dbReference type="Pfam" id="PF00535"/>
    </source>
</evidence>
<reference evidence="3" key="1">
    <citation type="submission" date="2016-11" db="EMBL/GenBank/DDBJ databases">
        <authorList>
            <person name="Varghese N."/>
            <person name="Submissions S."/>
        </authorList>
    </citation>
    <scope>NUCLEOTIDE SEQUENCE [LARGE SCALE GENOMIC DNA]</scope>
    <source>
        <strain evidence="3">DSM 19978</strain>
    </source>
</reference>
<dbReference type="AlphaFoldDB" id="A0A1M5J5K5"/>